<feature type="compositionally biased region" description="Low complexity" evidence="1">
    <location>
        <begin position="124"/>
        <end position="139"/>
    </location>
</feature>
<dbReference type="InParanoid" id="A0A540VIY2"/>
<reference evidence="3 4" key="1">
    <citation type="submission" date="2019-06" db="EMBL/GenBank/DDBJ databases">
        <title>Genome sequence of Litorilinea aerophila BAA-2444.</title>
        <authorList>
            <person name="Maclea K.S."/>
            <person name="Maurais E.G."/>
            <person name="Iannazzi L.C."/>
        </authorList>
    </citation>
    <scope>NUCLEOTIDE SEQUENCE [LARGE SCALE GENOMIC DNA]</scope>
    <source>
        <strain evidence="3 4">ATCC BAA-2444</strain>
    </source>
</reference>
<accession>A0A540VIY2</accession>
<feature type="region of interest" description="Disordered" evidence="1">
    <location>
        <begin position="51"/>
        <end position="171"/>
    </location>
</feature>
<dbReference type="EMBL" id="VIGC01000006">
    <property type="protein sequence ID" value="TQE96709.1"/>
    <property type="molecule type" value="Genomic_DNA"/>
</dbReference>
<evidence type="ECO:0000256" key="2">
    <source>
        <dbReference type="SAM" id="Phobius"/>
    </source>
</evidence>
<organism evidence="3 4">
    <name type="scientific">Litorilinea aerophila</name>
    <dbReference type="NCBI Taxonomy" id="1204385"/>
    <lineage>
        <taxon>Bacteria</taxon>
        <taxon>Bacillati</taxon>
        <taxon>Chloroflexota</taxon>
        <taxon>Caldilineae</taxon>
        <taxon>Caldilineales</taxon>
        <taxon>Caldilineaceae</taxon>
        <taxon>Litorilinea</taxon>
    </lineage>
</organism>
<sequence>MQQVGPRPPDEQQPGGDGERPRFPGSVFILALVGFSLLVGIWLIARPPDGETGTTAAPAQQAAAPASPSPASTSSAPSSSALSPTPSPTPVSPAQAAAMPATGSTPPQAGEDNTPTAIAPPVEPQTVTATTAPTGTLHAGVTGTEATQTPAGNTPSPEPAPLPTVTPTLPPTVSLTRTLAITGSTTLSMSVGNPTFSSSGRPLWTPFDPRRYRLDADQPTISDRWCKQIGLVHVLVDFTARLNPADASLQVDGTLTLREDFCDTPGEGTASAPFSLSVPAGQSVPVLQRLVLQESLFKIPNLLDSETAVTVDLDFGNLEP</sequence>
<keyword evidence="2" id="KW-0812">Transmembrane</keyword>
<feature type="compositionally biased region" description="Low complexity" evidence="1">
    <location>
        <begin position="54"/>
        <end position="84"/>
    </location>
</feature>
<dbReference type="AlphaFoldDB" id="A0A540VIY2"/>
<protein>
    <submittedName>
        <fullName evidence="3">Uncharacterized protein</fullName>
    </submittedName>
</protein>
<evidence type="ECO:0000313" key="4">
    <source>
        <dbReference type="Proteomes" id="UP000317371"/>
    </source>
</evidence>
<feature type="compositionally biased region" description="Polar residues" evidence="1">
    <location>
        <begin position="144"/>
        <end position="153"/>
    </location>
</feature>
<feature type="compositionally biased region" description="Polar residues" evidence="1">
    <location>
        <begin position="102"/>
        <end position="116"/>
    </location>
</feature>
<name>A0A540VIY2_9CHLR</name>
<dbReference type="RefSeq" id="WP_141609081.1">
    <property type="nucleotide sequence ID" value="NZ_VIGC02000006.1"/>
</dbReference>
<keyword evidence="4" id="KW-1185">Reference proteome</keyword>
<proteinExistence type="predicted"/>
<keyword evidence="2" id="KW-0472">Membrane</keyword>
<feature type="compositionally biased region" description="Pro residues" evidence="1">
    <location>
        <begin position="156"/>
        <end position="170"/>
    </location>
</feature>
<evidence type="ECO:0000313" key="3">
    <source>
        <dbReference type="EMBL" id="TQE96709.1"/>
    </source>
</evidence>
<feature type="region of interest" description="Disordered" evidence="1">
    <location>
        <begin position="1"/>
        <end position="23"/>
    </location>
</feature>
<feature type="transmembrane region" description="Helical" evidence="2">
    <location>
        <begin position="27"/>
        <end position="45"/>
    </location>
</feature>
<dbReference type="Proteomes" id="UP000317371">
    <property type="component" value="Unassembled WGS sequence"/>
</dbReference>
<evidence type="ECO:0000256" key="1">
    <source>
        <dbReference type="SAM" id="MobiDB-lite"/>
    </source>
</evidence>
<comment type="caution">
    <text evidence="3">The sequence shown here is derived from an EMBL/GenBank/DDBJ whole genome shotgun (WGS) entry which is preliminary data.</text>
</comment>
<gene>
    <name evidence="3" type="ORF">FKZ61_05460</name>
</gene>
<keyword evidence="2" id="KW-1133">Transmembrane helix</keyword>